<reference evidence="1 2" key="1">
    <citation type="journal article" date="2016" name="Sci. Rep.">
        <title>The Dendrobium catenatum Lindl. genome sequence provides insights into polysaccharide synthase, floral development and adaptive evolution.</title>
        <authorList>
            <person name="Zhang G.Q."/>
            <person name="Xu Q."/>
            <person name="Bian C."/>
            <person name="Tsai W.C."/>
            <person name="Yeh C.M."/>
            <person name="Liu K.W."/>
            <person name="Yoshida K."/>
            <person name="Zhang L.S."/>
            <person name="Chang S.B."/>
            <person name="Chen F."/>
            <person name="Shi Y."/>
            <person name="Su Y.Y."/>
            <person name="Zhang Y.Q."/>
            <person name="Chen L.J."/>
            <person name="Yin Y."/>
            <person name="Lin M."/>
            <person name="Huang H."/>
            <person name="Deng H."/>
            <person name="Wang Z.W."/>
            <person name="Zhu S.L."/>
            <person name="Zhao X."/>
            <person name="Deng C."/>
            <person name="Niu S.C."/>
            <person name="Huang J."/>
            <person name="Wang M."/>
            <person name="Liu G.H."/>
            <person name="Yang H.J."/>
            <person name="Xiao X.J."/>
            <person name="Hsiao Y.Y."/>
            <person name="Wu W.L."/>
            <person name="Chen Y.Y."/>
            <person name="Mitsuda N."/>
            <person name="Ohme-Takagi M."/>
            <person name="Luo Y.B."/>
            <person name="Van de Peer Y."/>
            <person name="Liu Z.J."/>
        </authorList>
    </citation>
    <scope>NUCLEOTIDE SEQUENCE [LARGE SCALE GENOMIC DNA]</scope>
    <source>
        <tissue evidence="1">The whole plant</tissue>
    </source>
</reference>
<dbReference type="Proteomes" id="UP000233837">
    <property type="component" value="Unassembled WGS sequence"/>
</dbReference>
<dbReference type="EMBL" id="KZ502753">
    <property type="protein sequence ID" value="PKU73358.1"/>
    <property type="molecule type" value="Genomic_DNA"/>
</dbReference>
<keyword evidence="2" id="KW-1185">Reference proteome</keyword>
<accession>A0A2I0WCI4</accession>
<evidence type="ECO:0000313" key="2">
    <source>
        <dbReference type="Proteomes" id="UP000233837"/>
    </source>
</evidence>
<name>A0A2I0WCI4_9ASPA</name>
<reference evidence="1 2" key="2">
    <citation type="journal article" date="2017" name="Nature">
        <title>The Apostasia genome and the evolution of orchids.</title>
        <authorList>
            <person name="Zhang G.Q."/>
            <person name="Liu K.W."/>
            <person name="Li Z."/>
            <person name="Lohaus R."/>
            <person name="Hsiao Y.Y."/>
            <person name="Niu S.C."/>
            <person name="Wang J.Y."/>
            <person name="Lin Y.C."/>
            <person name="Xu Q."/>
            <person name="Chen L.J."/>
            <person name="Yoshida K."/>
            <person name="Fujiwara S."/>
            <person name="Wang Z.W."/>
            <person name="Zhang Y.Q."/>
            <person name="Mitsuda N."/>
            <person name="Wang M."/>
            <person name="Liu G.H."/>
            <person name="Pecoraro L."/>
            <person name="Huang H.X."/>
            <person name="Xiao X.J."/>
            <person name="Lin M."/>
            <person name="Wu X.Y."/>
            <person name="Wu W.L."/>
            <person name="Chen Y.Y."/>
            <person name="Chang S.B."/>
            <person name="Sakamoto S."/>
            <person name="Ohme-Takagi M."/>
            <person name="Yagi M."/>
            <person name="Zeng S.J."/>
            <person name="Shen C.Y."/>
            <person name="Yeh C.M."/>
            <person name="Luo Y.B."/>
            <person name="Tsai W.C."/>
            <person name="Van de Peer Y."/>
            <person name="Liu Z.J."/>
        </authorList>
    </citation>
    <scope>NUCLEOTIDE SEQUENCE [LARGE SCALE GENOMIC DNA]</scope>
    <source>
        <tissue evidence="1">The whole plant</tissue>
    </source>
</reference>
<proteinExistence type="predicted"/>
<organism evidence="1 2">
    <name type="scientific">Dendrobium catenatum</name>
    <dbReference type="NCBI Taxonomy" id="906689"/>
    <lineage>
        <taxon>Eukaryota</taxon>
        <taxon>Viridiplantae</taxon>
        <taxon>Streptophyta</taxon>
        <taxon>Embryophyta</taxon>
        <taxon>Tracheophyta</taxon>
        <taxon>Spermatophyta</taxon>
        <taxon>Magnoliopsida</taxon>
        <taxon>Liliopsida</taxon>
        <taxon>Asparagales</taxon>
        <taxon>Orchidaceae</taxon>
        <taxon>Epidendroideae</taxon>
        <taxon>Malaxideae</taxon>
        <taxon>Dendrobiinae</taxon>
        <taxon>Dendrobium</taxon>
    </lineage>
</organism>
<evidence type="ECO:0000313" key="1">
    <source>
        <dbReference type="EMBL" id="PKU73358.1"/>
    </source>
</evidence>
<protein>
    <submittedName>
        <fullName evidence="1">Uncharacterized protein</fullName>
    </submittedName>
</protein>
<dbReference type="AlphaFoldDB" id="A0A2I0WCI4"/>
<sequence>MSVHSSCFQSQQSNSYLANSSIFDFKRALSNWKLSSITTVITVSSFHPFMSILHYTVSFKAAISFSCLCWMDPLYLEDSNFKQPMDNSYSYFGDENETLVKKTCRQNDNADEVIVAEKLPVQENPKNSNSAIAEKDLLKKSSFDPRFVLYKFVEEFAVFDLVDNTDRRWNLIALCPLVAEMGVPLLQPLLWLIE</sequence>
<gene>
    <name evidence="1" type="ORF">MA16_Dca011048</name>
</gene>